<feature type="domain" description="GST C-terminal" evidence="7">
    <location>
        <begin position="91"/>
        <end position="219"/>
    </location>
</feature>
<evidence type="ECO:0000256" key="3">
    <source>
        <dbReference type="ARBA" id="ARBA00022679"/>
    </source>
</evidence>
<keyword evidence="2" id="KW-0216">Detoxification</keyword>
<dbReference type="EC" id="2.5.1.18" evidence="1"/>
<dbReference type="PROSITE" id="PS50405">
    <property type="entry name" value="GST_CTER"/>
    <property type="match status" value="1"/>
</dbReference>
<dbReference type="AlphaFoldDB" id="A0A6J1C8E4"/>
<name>A0A6J1C8E4_MOMCH</name>
<feature type="domain" description="GST N-terminal" evidence="6">
    <location>
        <begin position="5"/>
        <end position="84"/>
    </location>
</feature>
<dbReference type="InterPro" id="IPR004046">
    <property type="entry name" value="GST_C"/>
</dbReference>
<dbReference type="InterPro" id="IPR036282">
    <property type="entry name" value="Glutathione-S-Trfase_C_sf"/>
</dbReference>
<dbReference type="FunFam" id="3.40.30.10:FF:000197">
    <property type="entry name" value="Glutathione S-transferase U10"/>
    <property type="match status" value="1"/>
</dbReference>
<reference evidence="9" key="1">
    <citation type="submission" date="2025-08" db="UniProtKB">
        <authorList>
            <consortium name="RefSeq"/>
        </authorList>
    </citation>
    <scope>IDENTIFICATION</scope>
    <source>
        <strain evidence="9">OHB3-1</strain>
    </source>
</reference>
<dbReference type="InterPro" id="IPR040079">
    <property type="entry name" value="Glutathione_S-Trfase"/>
</dbReference>
<dbReference type="SUPFAM" id="SSF52833">
    <property type="entry name" value="Thioredoxin-like"/>
    <property type="match status" value="1"/>
</dbReference>
<dbReference type="PANTHER" id="PTHR11260">
    <property type="entry name" value="GLUTATHIONE S-TRANSFERASE, GST, SUPERFAMILY, GST DOMAIN CONTAINING"/>
    <property type="match status" value="1"/>
</dbReference>
<dbReference type="InterPro" id="IPR045074">
    <property type="entry name" value="GST_C_Tau"/>
</dbReference>
<evidence type="ECO:0000313" key="9">
    <source>
        <dbReference type="RefSeq" id="XP_022137492.1"/>
    </source>
</evidence>
<evidence type="ECO:0000259" key="7">
    <source>
        <dbReference type="PROSITE" id="PS50405"/>
    </source>
</evidence>
<dbReference type="InterPro" id="IPR036249">
    <property type="entry name" value="Thioredoxin-like_sf"/>
</dbReference>
<dbReference type="SFLD" id="SFLDS00019">
    <property type="entry name" value="Glutathione_Transferase_(cytos"/>
    <property type="match status" value="1"/>
</dbReference>
<keyword evidence="8" id="KW-1185">Reference proteome</keyword>
<dbReference type="InterPro" id="IPR004045">
    <property type="entry name" value="Glutathione_S-Trfase_N"/>
</dbReference>
<evidence type="ECO:0000256" key="1">
    <source>
        <dbReference type="ARBA" id="ARBA00012452"/>
    </source>
</evidence>
<proteinExistence type="inferred from homology"/>
<dbReference type="RefSeq" id="XP_022137492.1">
    <property type="nucleotide sequence ID" value="XM_022281800.1"/>
</dbReference>
<comment type="catalytic activity">
    <reaction evidence="5">
        <text>RX + glutathione = an S-substituted glutathione + a halide anion + H(+)</text>
        <dbReference type="Rhea" id="RHEA:16437"/>
        <dbReference type="ChEBI" id="CHEBI:15378"/>
        <dbReference type="ChEBI" id="CHEBI:16042"/>
        <dbReference type="ChEBI" id="CHEBI:17792"/>
        <dbReference type="ChEBI" id="CHEBI:57925"/>
        <dbReference type="ChEBI" id="CHEBI:90779"/>
        <dbReference type="EC" id="2.5.1.18"/>
    </reaction>
</comment>
<dbReference type="PROSITE" id="PS50404">
    <property type="entry name" value="GST_NTER"/>
    <property type="match status" value="1"/>
</dbReference>
<evidence type="ECO:0000256" key="5">
    <source>
        <dbReference type="ARBA" id="ARBA00047960"/>
    </source>
</evidence>
<dbReference type="GO" id="GO:0005737">
    <property type="term" value="C:cytoplasm"/>
    <property type="evidence" value="ECO:0007669"/>
    <property type="project" value="TreeGrafter"/>
</dbReference>
<dbReference type="GO" id="GO:0006749">
    <property type="term" value="P:glutathione metabolic process"/>
    <property type="evidence" value="ECO:0007669"/>
    <property type="project" value="InterPro"/>
</dbReference>
<dbReference type="SFLD" id="SFLDG00358">
    <property type="entry name" value="Main_(cytGST)"/>
    <property type="match status" value="1"/>
</dbReference>
<dbReference type="CDD" id="cd03185">
    <property type="entry name" value="GST_C_Tau"/>
    <property type="match status" value="1"/>
</dbReference>
<dbReference type="SFLD" id="SFLDG01152">
    <property type="entry name" value="Main.3:_Omega-_and_Tau-like"/>
    <property type="match status" value="1"/>
</dbReference>
<dbReference type="GO" id="GO:0009407">
    <property type="term" value="P:toxin catabolic process"/>
    <property type="evidence" value="ECO:0007669"/>
    <property type="project" value="UniProtKB-ARBA"/>
</dbReference>
<dbReference type="KEGG" id="mcha:111008922"/>
<gene>
    <name evidence="9" type="primary">LOC111008922</name>
</gene>
<dbReference type="InterPro" id="IPR045073">
    <property type="entry name" value="Omega/Tau-like"/>
</dbReference>
<dbReference type="CDD" id="cd03058">
    <property type="entry name" value="GST_N_Tau"/>
    <property type="match status" value="1"/>
</dbReference>
<dbReference type="Gene3D" id="3.40.30.10">
    <property type="entry name" value="Glutaredoxin"/>
    <property type="match status" value="1"/>
</dbReference>
<dbReference type="InterPro" id="IPR010987">
    <property type="entry name" value="Glutathione-S-Trfase_C-like"/>
</dbReference>
<dbReference type="PROSITE" id="PS51354">
    <property type="entry name" value="GLUTAREDOXIN_2"/>
    <property type="match status" value="1"/>
</dbReference>
<sequence>MAEENKVVLHGMWASPFAKRVELALRIKGIPFDYVEEDLKNKSSSILNYNPVHKKVPVVLHNGKPISESFVILEYIDEVWNNEGPRLLPQDPYTRAQVRFWADFVQKQLFEGLFSAIKTEGEAQERAVDEVREKLKVFEEQGLRSLLEEGSRFVNGDEMGFLDIVTFTVIGIYKIQEEFLGIKFLDEEKTPILFSWLTRLNEHPIAKETAPPKDKLVGLLQFVRHNALRSPAV</sequence>
<evidence type="ECO:0000256" key="4">
    <source>
        <dbReference type="ARBA" id="ARBA00025743"/>
    </source>
</evidence>
<organism evidence="8 9">
    <name type="scientific">Momordica charantia</name>
    <name type="common">Bitter gourd</name>
    <name type="synonym">Balsam pear</name>
    <dbReference type="NCBI Taxonomy" id="3673"/>
    <lineage>
        <taxon>Eukaryota</taxon>
        <taxon>Viridiplantae</taxon>
        <taxon>Streptophyta</taxon>
        <taxon>Embryophyta</taxon>
        <taxon>Tracheophyta</taxon>
        <taxon>Spermatophyta</taxon>
        <taxon>Magnoliopsida</taxon>
        <taxon>eudicotyledons</taxon>
        <taxon>Gunneridae</taxon>
        <taxon>Pentapetalae</taxon>
        <taxon>rosids</taxon>
        <taxon>fabids</taxon>
        <taxon>Cucurbitales</taxon>
        <taxon>Cucurbitaceae</taxon>
        <taxon>Momordiceae</taxon>
        <taxon>Momordica</taxon>
    </lineage>
</organism>
<dbReference type="PANTHER" id="PTHR11260:SF753">
    <property type="entry name" value="GLUTATHIONE TRANSFERASE"/>
    <property type="match status" value="1"/>
</dbReference>
<dbReference type="GO" id="GO:0004364">
    <property type="term" value="F:glutathione transferase activity"/>
    <property type="evidence" value="ECO:0007669"/>
    <property type="project" value="UniProtKB-EC"/>
</dbReference>
<dbReference type="Proteomes" id="UP000504603">
    <property type="component" value="Unplaced"/>
</dbReference>
<protein>
    <recommendedName>
        <fullName evidence="1">glutathione transferase</fullName>
        <ecNumber evidence="1">2.5.1.18</ecNumber>
    </recommendedName>
</protein>
<dbReference type="GeneID" id="111008922"/>
<dbReference type="Gene3D" id="1.20.1050.10">
    <property type="match status" value="1"/>
</dbReference>
<evidence type="ECO:0000313" key="8">
    <source>
        <dbReference type="Proteomes" id="UP000504603"/>
    </source>
</evidence>
<evidence type="ECO:0000259" key="6">
    <source>
        <dbReference type="PROSITE" id="PS50404"/>
    </source>
</evidence>
<dbReference type="OrthoDB" id="4951845at2759"/>
<dbReference type="FunFam" id="1.20.1050.10:FF:000016">
    <property type="entry name" value="Glutathione S-transferase U9"/>
    <property type="match status" value="1"/>
</dbReference>
<accession>A0A6J1C8E4</accession>
<dbReference type="Pfam" id="PF02798">
    <property type="entry name" value="GST_N"/>
    <property type="match status" value="1"/>
</dbReference>
<evidence type="ECO:0000256" key="2">
    <source>
        <dbReference type="ARBA" id="ARBA00022575"/>
    </source>
</evidence>
<dbReference type="Pfam" id="PF00043">
    <property type="entry name" value="GST_C"/>
    <property type="match status" value="1"/>
</dbReference>
<comment type="similarity">
    <text evidence="4">Belongs to the GST superfamily. Tau family.</text>
</comment>
<dbReference type="SUPFAM" id="SSF47616">
    <property type="entry name" value="GST C-terminal domain-like"/>
    <property type="match status" value="1"/>
</dbReference>
<keyword evidence="3" id="KW-0808">Transferase</keyword>